<dbReference type="InterPro" id="IPR004839">
    <property type="entry name" value="Aminotransferase_I/II_large"/>
</dbReference>
<comment type="catalytic activity">
    <reaction evidence="12">
        <text>glycine + acetyl-CoA = (2S)-2-amino-3-oxobutanoate + CoA</text>
        <dbReference type="Rhea" id="RHEA:20736"/>
        <dbReference type="ChEBI" id="CHEBI:57287"/>
        <dbReference type="ChEBI" id="CHEBI:57288"/>
        <dbReference type="ChEBI" id="CHEBI:57305"/>
        <dbReference type="ChEBI" id="CHEBI:78948"/>
        <dbReference type="EC" id="2.3.1.29"/>
    </reaction>
</comment>
<comment type="pathway">
    <text evidence="1">Cofactor biosynthesis; biotin biosynthesis.</text>
</comment>
<dbReference type="GO" id="GO:0019518">
    <property type="term" value="P:L-threonine catabolic process to glycine"/>
    <property type="evidence" value="ECO:0007669"/>
    <property type="project" value="UniProtKB-UniRule"/>
</dbReference>
<evidence type="ECO:0000256" key="2">
    <source>
        <dbReference type="ARBA" id="ARBA00004760"/>
    </source>
</evidence>
<keyword evidence="5 12" id="KW-0808">Transferase</keyword>
<dbReference type="Gene3D" id="3.40.640.10">
    <property type="entry name" value="Type I PLP-dependent aspartate aminotransferase-like (Major domain)"/>
    <property type="match status" value="1"/>
</dbReference>
<feature type="binding site" evidence="12">
    <location>
        <position position="366"/>
    </location>
    <ligand>
        <name>substrate</name>
    </ligand>
</feature>
<dbReference type="PROSITE" id="PS00599">
    <property type="entry name" value="AA_TRANSFER_CLASS_2"/>
    <property type="match status" value="1"/>
</dbReference>
<evidence type="ECO:0000256" key="4">
    <source>
        <dbReference type="ARBA" id="ARBA00010008"/>
    </source>
</evidence>
<dbReference type="SUPFAM" id="SSF53383">
    <property type="entry name" value="PLP-dependent transferases"/>
    <property type="match status" value="1"/>
</dbReference>
<dbReference type="GO" id="GO:0005737">
    <property type="term" value="C:cytoplasm"/>
    <property type="evidence" value="ECO:0007669"/>
    <property type="project" value="UniProtKB-ARBA"/>
</dbReference>
<dbReference type="NCBIfam" id="NF005394">
    <property type="entry name" value="PRK06939.1"/>
    <property type="match status" value="1"/>
</dbReference>
<evidence type="ECO:0000256" key="11">
    <source>
        <dbReference type="ARBA" id="ARBA00055827"/>
    </source>
</evidence>
<feature type="domain" description="Aminotransferase class I/classII large" evidence="13">
    <location>
        <begin position="43"/>
        <end position="384"/>
    </location>
</feature>
<dbReference type="OrthoDB" id="9807157at2"/>
<dbReference type="KEGG" id="run:DR864_06525"/>
<dbReference type="GO" id="GO:0030170">
    <property type="term" value="F:pyridoxal phosphate binding"/>
    <property type="evidence" value="ECO:0007669"/>
    <property type="project" value="UniProtKB-UniRule"/>
</dbReference>
<dbReference type="Pfam" id="PF00155">
    <property type="entry name" value="Aminotran_1_2"/>
    <property type="match status" value="1"/>
</dbReference>
<reference evidence="14 15" key="1">
    <citation type="submission" date="2018-07" db="EMBL/GenBank/DDBJ databases">
        <title>Genome sequencing of Runella.</title>
        <authorList>
            <person name="Baek M.-G."/>
            <person name="Yi H."/>
        </authorList>
    </citation>
    <scope>NUCLEOTIDE SEQUENCE [LARGE SCALE GENOMIC DNA]</scope>
    <source>
        <strain evidence="14 15">HYN0085</strain>
    </source>
</reference>
<dbReference type="InterPro" id="IPR015422">
    <property type="entry name" value="PyrdxlP-dep_Trfase_small"/>
</dbReference>
<dbReference type="PANTHER" id="PTHR13693:SF103">
    <property type="entry name" value="AMINOTRANSFERASE CLASS I_CLASSII DOMAIN-CONTAINING PROTEIN"/>
    <property type="match status" value="1"/>
</dbReference>
<keyword evidence="15" id="KW-1185">Reference proteome</keyword>
<accession>A0A344TFI9</accession>
<dbReference type="NCBIfam" id="TIGR01822">
    <property type="entry name" value="2am3keto_CoA"/>
    <property type="match status" value="1"/>
</dbReference>
<evidence type="ECO:0000256" key="1">
    <source>
        <dbReference type="ARBA" id="ARBA00004746"/>
    </source>
</evidence>
<evidence type="ECO:0000256" key="8">
    <source>
        <dbReference type="ARBA" id="ARBA00023098"/>
    </source>
</evidence>
<comment type="subunit">
    <text evidence="12">Homodimer.</text>
</comment>
<evidence type="ECO:0000313" key="14">
    <source>
        <dbReference type="EMBL" id="AXE17410.1"/>
    </source>
</evidence>
<dbReference type="FunFam" id="3.40.640.10:FF:000006">
    <property type="entry name" value="5-aminolevulinate synthase, mitochondrial"/>
    <property type="match status" value="1"/>
</dbReference>
<dbReference type="AlphaFoldDB" id="A0A344TFI9"/>
<comment type="caution">
    <text evidence="12">Lacks conserved residue(s) required for the propagation of feature annotation.</text>
</comment>
<feature type="binding site" evidence="12">
    <location>
        <begin position="272"/>
        <end position="273"/>
    </location>
    <ligand>
        <name>pyridoxal 5'-phosphate</name>
        <dbReference type="ChEBI" id="CHEBI:597326"/>
        <note>ligand shared between dimeric partners</note>
    </ligand>
</feature>
<dbReference type="GO" id="GO:0008890">
    <property type="term" value="F:glycine C-acetyltransferase activity"/>
    <property type="evidence" value="ECO:0007669"/>
    <property type="project" value="UniProtKB-UniRule"/>
</dbReference>
<keyword evidence="9 12" id="KW-0012">Acyltransferase</keyword>
<dbReference type="InterPro" id="IPR015424">
    <property type="entry name" value="PyrdxlP-dep_Trfase"/>
</dbReference>
<keyword evidence="8" id="KW-0443">Lipid metabolism</keyword>
<comment type="catalytic activity">
    <reaction evidence="10">
        <text>L-serine + hexadecanoyl-CoA + H(+) = 3-oxosphinganine + CO2 + CoA</text>
        <dbReference type="Rhea" id="RHEA:14761"/>
        <dbReference type="ChEBI" id="CHEBI:15378"/>
        <dbReference type="ChEBI" id="CHEBI:16526"/>
        <dbReference type="ChEBI" id="CHEBI:33384"/>
        <dbReference type="ChEBI" id="CHEBI:57287"/>
        <dbReference type="ChEBI" id="CHEBI:57379"/>
        <dbReference type="ChEBI" id="CHEBI:58299"/>
        <dbReference type="EC" id="2.3.1.50"/>
    </reaction>
    <physiologicalReaction direction="left-to-right" evidence="10">
        <dbReference type="Rhea" id="RHEA:14762"/>
    </physiologicalReaction>
</comment>
<dbReference type="Gene3D" id="3.90.1150.10">
    <property type="entry name" value="Aspartate Aminotransferase, domain 1"/>
    <property type="match status" value="1"/>
</dbReference>
<organism evidence="14 15">
    <name type="scientific">Runella rosea</name>
    <dbReference type="NCBI Taxonomy" id="2259595"/>
    <lineage>
        <taxon>Bacteria</taxon>
        <taxon>Pseudomonadati</taxon>
        <taxon>Bacteroidota</taxon>
        <taxon>Cytophagia</taxon>
        <taxon>Cytophagales</taxon>
        <taxon>Spirosomataceae</taxon>
        <taxon>Runella</taxon>
    </lineage>
</organism>
<keyword evidence="7" id="KW-0746">Sphingolipid metabolism</keyword>
<comment type="pathway">
    <text evidence="12">Amino-acid degradation; L-threonine degradation via oxydo-reductase pathway; glycine from L-threonine: step 2/2.</text>
</comment>
<evidence type="ECO:0000256" key="3">
    <source>
        <dbReference type="ARBA" id="ARBA00004991"/>
    </source>
</evidence>
<feature type="modified residue" description="N6-(pyridoxal phosphate)lysine" evidence="12">
    <location>
        <position position="242"/>
    </location>
</feature>
<dbReference type="Proteomes" id="UP000251993">
    <property type="component" value="Chromosome"/>
</dbReference>
<comment type="pathway">
    <text evidence="3">Sphingolipid metabolism.</text>
</comment>
<evidence type="ECO:0000259" key="13">
    <source>
        <dbReference type="Pfam" id="PF00155"/>
    </source>
</evidence>
<evidence type="ECO:0000256" key="10">
    <source>
        <dbReference type="ARBA" id="ARBA00047854"/>
    </source>
</evidence>
<dbReference type="UniPathway" id="UPA00046">
    <property type="reaction ID" value="UER00506"/>
</dbReference>
<feature type="binding site" description="in other chain" evidence="12">
    <location>
        <position position="183"/>
    </location>
    <ligand>
        <name>pyridoxal 5'-phosphate</name>
        <dbReference type="ChEBI" id="CHEBI:597326"/>
        <note>ligand shared between dimeric partners</note>
    </ligand>
</feature>
<comment type="function">
    <text evidence="12">Catalyzes the cleavage of 2-amino-3-ketobutyrate to glycine and acetyl-CoA.</text>
</comment>
<dbReference type="CDD" id="cd06454">
    <property type="entry name" value="KBL_like"/>
    <property type="match status" value="1"/>
</dbReference>
<evidence type="ECO:0000256" key="5">
    <source>
        <dbReference type="ARBA" id="ARBA00022679"/>
    </source>
</evidence>
<feature type="binding site" evidence="12">
    <location>
        <position position="136"/>
    </location>
    <ligand>
        <name>substrate</name>
    </ligand>
</feature>
<evidence type="ECO:0000256" key="12">
    <source>
        <dbReference type="HAMAP-Rule" id="MF_00985"/>
    </source>
</evidence>
<comment type="function">
    <text evidence="11">Involved in de novo bacterial ceramide synthesis. Catalyzes the condensation of L-serine with palmitoyl-CoA (hexadecanoyl-CoA) to produce 3-oxosphinganine. Also capable of using alanine as substrate leading to the formation of 1-deoxysphinganine (1-deoxySa). Contributes to the levels of endogenous sphingolipids in its host.</text>
</comment>
<keyword evidence="6 12" id="KW-0663">Pyridoxal phosphate</keyword>
<dbReference type="GO" id="GO:0004758">
    <property type="term" value="F:serine C-palmitoyltransferase activity"/>
    <property type="evidence" value="ECO:0007669"/>
    <property type="project" value="UniProtKB-EC"/>
</dbReference>
<dbReference type="InterPro" id="IPR001917">
    <property type="entry name" value="Aminotrans_II_pyridoxalP_BS"/>
</dbReference>
<evidence type="ECO:0000256" key="7">
    <source>
        <dbReference type="ARBA" id="ARBA00022919"/>
    </source>
</evidence>
<dbReference type="InterPro" id="IPR050087">
    <property type="entry name" value="AON_synthase_class-II"/>
</dbReference>
<gene>
    <name evidence="12 14" type="primary">kbl</name>
    <name evidence="14" type="ORF">DR864_06525</name>
</gene>
<comment type="pathway">
    <text evidence="2">Lipid metabolism; sphingolipid metabolism.</text>
</comment>
<dbReference type="EMBL" id="CP030850">
    <property type="protein sequence ID" value="AXE17410.1"/>
    <property type="molecule type" value="Genomic_DNA"/>
</dbReference>
<dbReference type="GO" id="GO:0016020">
    <property type="term" value="C:membrane"/>
    <property type="evidence" value="ECO:0007669"/>
    <property type="project" value="GOC"/>
</dbReference>
<name>A0A344TFI9_9BACT</name>
<protein>
    <recommendedName>
        <fullName evidence="12">2-amino-3-ketobutyrate coenzyme A ligase</fullName>
        <shortName evidence="12">AKB ligase</shortName>
        <ecNumber evidence="12">2.3.1.29</ecNumber>
    </recommendedName>
    <alternativeName>
        <fullName evidence="12">Glycine acetyltransferase</fullName>
    </alternativeName>
</protein>
<dbReference type="FunFam" id="3.90.1150.10:FF:000004">
    <property type="entry name" value="2-amino-3-ketobutyrate coenzyme A ligase"/>
    <property type="match status" value="1"/>
</dbReference>
<dbReference type="InterPro" id="IPR011282">
    <property type="entry name" value="2am3keto_CoA_ligase"/>
</dbReference>
<dbReference type="EC" id="2.3.1.29" evidence="12"/>
<proteinExistence type="inferred from homology"/>
<comment type="similarity">
    <text evidence="4">Belongs to the class-II pyridoxal-phosphate-dependent aminotransferase family. BioF subfamily.</text>
</comment>
<comment type="cofactor">
    <cofactor evidence="12">
        <name>pyridoxal 5'-phosphate</name>
        <dbReference type="ChEBI" id="CHEBI:597326"/>
    </cofactor>
    <text evidence="12">Binds 1 pyridoxal phosphate per subunit.</text>
</comment>
<dbReference type="RefSeq" id="WP_114066195.1">
    <property type="nucleotide sequence ID" value="NZ_CP030850.1"/>
</dbReference>
<evidence type="ECO:0000313" key="15">
    <source>
        <dbReference type="Proteomes" id="UP000251993"/>
    </source>
</evidence>
<sequence>MYGSIKEDLQKELAAIREAGLYKTERIIVTPQSSVIAVQDGREVLNFCANNYLGLSSHPEVIKAAHEALDTHGFGMSSVRFICGTQDIHKELERQTAEFVGAEDCILYAAAFDANGGVFEPLLGEEDAIISDELNHASIIDGIRLCKAKRFRYKHNDMADLEAQLQAATSCRRVLIVTDGVFSMDGTIAQLDKICDLADQYGAMVMVDECHASGFMGKTGRGTPEHKNVLGRIDIITGTYGKALGGASGGFTAARKEIVELLRQRSRPYLFSNTLAPSIVGASLKVLELLRASTALRDKLEANTRYFREAMTAVGFDILPGEHPIVPIMLYDAPLAQEFAKQLLEEGIYVIGFFYPVVPKGKARIRVQISAGHEPEHLQRAVAAFTKVGQKLGVIPVTETVEN</sequence>
<dbReference type="PANTHER" id="PTHR13693">
    <property type="entry name" value="CLASS II AMINOTRANSFERASE/8-AMINO-7-OXONONANOATE SYNTHASE"/>
    <property type="match status" value="1"/>
</dbReference>
<dbReference type="HAMAP" id="MF_00985">
    <property type="entry name" value="2am3keto_CoA_ligase"/>
    <property type="match status" value="1"/>
</dbReference>
<evidence type="ECO:0000256" key="6">
    <source>
        <dbReference type="ARBA" id="ARBA00022898"/>
    </source>
</evidence>
<dbReference type="InterPro" id="IPR015421">
    <property type="entry name" value="PyrdxlP-dep_Trfase_major"/>
</dbReference>
<evidence type="ECO:0000256" key="9">
    <source>
        <dbReference type="ARBA" id="ARBA00023315"/>
    </source>
</evidence>
<dbReference type="GO" id="GO:0030148">
    <property type="term" value="P:sphingolipid biosynthetic process"/>
    <property type="evidence" value="ECO:0007669"/>
    <property type="project" value="UniProtKB-ARBA"/>
</dbReference>